<dbReference type="PROSITE" id="PS51007">
    <property type="entry name" value="CYTC"/>
    <property type="match status" value="1"/>
</dbReference>
<evidence type="ECO:0000256" key="1">
    <source>
        <dbReference type="ARBA" id="ARBA00022617"/>
    </source>
</evidence>
<evidence type="ECO:0000313" key="7">
    <source>
        <dbReference type="Proteomes" id="UP000094379"/>
    </source>
</evidence>
<dbReference type="SUPFAM" id="SSF46626">
    <property type="entry name" value="Cytochrome c"/>
    <property type="match status" value="1"/>
</dbReference>
<reference evidence="6 7" key="1">
    <citation type="submission" date="2016-07" db="EMBL/GenBank/DDBJ databases">
        <title>Draft Genome Sequence of Methylophaga muralis Bur 1.</title>
        <authorList>
            <person name="Vasilenko O.V."/>
            <person name="Doronina N.V."/>
            <person name="Shmareva M.N."/>
            <person name="Tarlachkov S.V."/>
            <person name="Mustakhimov I."/>
            <person name="Trotsenko Y.A."/>
        </authorList>
    </citation>
    <scope>NUCLEOTIDE SEQUENCE [LARGE SCALE GENOMIC DNA]</scope>
    <source>
        <strain evidence="6 7">Bur 1</strain>
    </source>
</reference>
<proteinExistence type="predicted"/>
<gene>
    <name evidence="6" type="primary">cycA_2</name>
    <name evidence="6" type="ORF">A9E74_00108</name>
</gene>
<dbReference type="AlphaFoldDB" id="A0A1E3GX29"/>
<evidence type="ECO:0000313" key="6">
    <source>
        <dbReference type="EMBL" id="ODN68136.1"/>
    </source>
</evidence>
<evidence type="ECO:0000256" key="4">
    <source>
        <dbReference type="PROSITE-ProRule" id="PRU00433"/>
    </source>
</evidence>
<evidence type="ECO:0000259" key="5">
    <source>
        <dbReference type="PROSITE" id="PS51007"/>
    </source>
</evidence>
<dbReference type="GO" id="GO:0009055">
    <property type="term" value="F:electron transfer activity"/>
    <property type="evidence" value="ECO:0007669"/>
    <property type="project" value="InterPro"/>
</dbReference>
<evidence type="ECO:0000256" key="3">
    <source>
        <dbReference type="ARBA" id="ARBA00023004"/>
    </source>
</evidence>
<keyword evidence="1 4" id="KW-0349">Heme</keyword>
<evidence type="ECO:0000256" key="2">
    <source>
        <dbReference type="ARBA" id="ARBA00022723"/>
    </source>
</evidence>
<dbReference type="STRING" id="291169.A9E74_00108"/>
<sequence>MALTAIPSISPVLAESARYNATTSYILKCAGCHAMDGTGSAAGGIPPLQLINVFTSDTKGRTYLMHVPGVVSSGLNSTEIAEVMNYIVELWGDKTADYTPFTKEEVNQLRAVDIADVVSYRREIADQYKQEGKTVADYPWP</sequence>
<protein>
    <submittedName>
        <fullName evidence="6">Cytochrome c-552</fullName>
    </submittedName>
</protein>
<dbReference type="EMBL" id="MCRI01000001">
    <property type="protein sequence ID" value="ODN68136.1"/>
    <property type="molecule type" value="Genomic_DNA"/>
</dbReference>
<dbReference type="GO" id="GO:0020037">
    <property type="term" value="F:heme binding"/>
    <property type="evidence" value="ECO:0007669"/>
    <property type="project" value="InterPro"/>
</dbReference>
<dbReference type="InterPro" id="IPR036909">
    <property type="entry name" value="Cyt_c-like_dom_sf"/>
</dbReference>
<dbReference type="Gene3D" id="1.10.760.10">
    <property type="entry name" value="Cytochrome c-like domain"/>
    <property type="match status" value="1"/>
</dbReference>
<organism evidence="6 7">
    <name type="scientific">Methylophaga muralis</name>
    <dbReference type="NCBI Taxonomy" id="291169"/>
    <lineage>
        <taxon>Bacteria</taxon>
        <taxon>Pseudomonadati</taxon>
        <taxon>Pseudomonadota</taxon>
        <taxon>Gammaproteobacteria</taxon>
        <taxon>Thiotrichales</taxon>
        <taxon>Piscirickettsiaceae</taxon>
        <taxon>Methylophaga</taxon>
    </lineage>
</organism>
<accession>A0A1E3GX29</accession>
<feature type="domain" description="Cytochrome c" evidence="5">
    <location>
        <begin position="14"/>
        <end position="125"/>
    </location>
</feature>
<keyword evidence="7" id="KW-1185">Reference proteome</keyword>
<comment type="caution">
    <text evidence="6">The sequence shown here is derived from an EMBL/GenBank/DDBJ whole genome shotgun (WGS) entry which is preliminary data.</text>
</comment>
<name>A0A1E3GX29_9GAMM</name>
<dbReference type="GO" id="GO:0046872">
    <property type="term" value="F:metal ion binding"/>
    <property type="evidence" value="ECO:0007669"/>
    <property type="project" value="UniProtKB-KW"/>
</dbReference>
<dbReference type="Proteomes" id="UP000094379">
    <property type="component" value="Unassembled WGS sequence"/>
</dbReference>
<dbReference type="InterPro" id="IPR009056">
    <property type="entry name" value="Cyt_c-like_dom"/>
</dbReference>
<keyword evidence="3 4" id="KW-0408">Iron</keyword>
<keyword evidence="2 4" id="KW-0479">Metal-binding</keyword>